<protein>
    <recommendedName>
        <fullName evidence="3">DUF488 domain-containing protein</fullName>
    </recommendedName>
</protein>
<proteinExistence type="predicted"/>
<dbReference type="Pfam" id="PF04343">
    <property type="entry name" value="DUF488"/>
    <property type="match status" value="1"/>
</dbReference>
<dbReference type="EMBL" id="LNVX01000348">
    <property type="protein sequence ID" value="OEG70392.1"/>
    <property type="molecule type" value="Genomic_DNA"/>
</dbReference>
<dbReference type="Proteomes" id="UP000095237">
    <property type="component" value="Unassembled WGS sequence"/>
</dbReference>
<evidence type="ECO:0000313" key="2">
    <source>
        <dbReference type="Proteomes" id="UP000095237"/>
    </source>
</evidence>
<evidence type="ECO:0008006" key="3">
    <source>
        <dbReference type="Google" id="ProtNLM"/>
    </source>
</evidence>
<dbReference type="AlphaFoldDB" id="A0A1E5IIR4"/>
<sequence length="153" mass="17826">MIPDDNRTILFDIGYEGKSLEAYLNLLIRNNIKTLIDVRKNPVSMKYGFSKNLLAKSVSLLKIKYIHIPELGIESNKRQALNSFEDYKNLFLDYEATTLKQNVGSIKNVYDILRRNKKVAITCFEADKNYCHRHKIVNYINNIHSNEFDVIPL</sequence>
<accession>A0A1E5IIR4</accession>
<comment type="caution">
    <text evidence="1">The sequence shown here is derived from an EMBL/GenBank/DDBJ whole genome shotgun (WGS) entry which is preliminary data.</text>
</comment>
<evidence type="ECO:0000313" key="1">
    <source>
        <dbReference type="EMBL" id="OEG70392.1"/>
    </source>
</evidence>
<dbReference type="InterPro" id="IPR007438">
    <property type="entry name" value="DUF488"/>
</dbReference>
<dbReference type="PANTHER" id="PTHR39337:SF1">
    <property type="entry name" value="BLR5642 PROTEIN"/>
    <property type="match status" value="1"/>
</dbReference>
<reference evidence="1 2" key="1">
    <citation type="submission" date="2015-11" db="EMBL/GenBank/DDBJ databases">
        <title>Evidence for parallel genomic evolution in an endosymbiosis of termite gut flagellates.</title>
        <authorList>
            <person name="Zheng H."/>
        </authorList>
    </citation>
    <scope>NUCLEOTIDE SEQUENCE [LARGE SCALE GENOMIC DNA]</scope>
    <source>
        <strain evidence="1 2">CET450</strain>
    </source>
</reference>
<keyword evidence="2" id="KW-1185">Reference proteome</keyword>
<gene>
    <name evidence="1" type="ORF">ATZ36_04565</name>
</gene>
<organism evidence="1 2">
    <name type="scientific">Endomicrobium trichonymphae</name>
    <dbReference type="NCBI Taxonomy" id="1408204"/>
    <lineage>
        <taxon>Bacteria</taxon>
        <taxon>Pseudomonadati</taxon>
        <taxon>Elusimicrobiota</taxon>
        <taxon>Endomicrobiia</taxon>
        <taxon>Endomicrobiales</taxon>
        <taxon>Endomicrobiaceae</taxon>
        <taxon>Candidatus Endomicrobiellum</taxon>
    </lineage>
</organism>
<name>A0A1E5IIR4_ENDTX</name>
<dbReference type="PANTHER" id="PTHR39337">
    <property type="entry name" value="BLR5642 PROTEIN"/>
    <property type="match status" value="1"/>
</dbReference>